<gene>
    <name evidence="2" type="ORF">EZS26_001473</name>
</gene>
<feature type="transmembrane region" description="Helical" evidence="1">
    <location>
        <begin position="32"/>
        <end position="48"/>
    </location>
</feature>
<protein>
    <recommendedName>
        <fullName evidence="4">LPP20 lipoprotein</fullName>
    </recommendedName>
</protein>
<sequence>MIEKSQINDDKTLTQAGGNLVCIIYNKKMKKIFILAAVAVIAGVMVTGCKSSKPSVQKGTTEIEVPLSGKAYWSDKDHFRASQSGISPDLATAKKIALTNAKAELAGSIQSKVKAVTENYTNQRSVADKQEFENKFEENARVVVNQSLNDVKIIGDKVFKEKNGKYTYYVAIEMSKDAIENNIADRISKDSKLQLDFDKHQFQKVFDEEMQKFENQ</sequence>
<proteinExistence type="predicted"/>
<accession>A0A5M8P242</accession>
<dbReference type="Proteomes" id="UP000324575">
    <property type="component" value="Unassembled WGS sequence"/>
</dbReference>
<keyword evidence="1" id="KW-1133">Transmembrane helix</keyword>
<evidence type="ECO:0008006" key="4">
    <source>
        <dbReference type="Google" id="ProtNLM"/>
    </source>
</evidence>
<reference evidence="2 3" key="1">
    <citation type="submission" date="2019-03" db="EMBL/GenBank/DDBJ databases">
        <title>Single cell metagenomics reveals metabolic interactions within the superorganism composed of flagellate Streblomastix strix and complex community of Bacteroidetes bacteria on its surface.</title>
        <authorList>
            <person name="Treitli S.C."/>
            <person name="Kolisko M."/>
            <person name="Husnik F."/>
            <person name="Keeling P."/>
            <person name="Hampl V."/>
        </authorList>
    </citation>
    <scope>NUCLEOTIDE SEQUENCE [LARGE SCALE GENOMIC DNA]</scope>
    <source>
        <strain evidence="2">St1</strain>
    </source>
</reference>
<name>A0A5M8P242_9BACT</name>
<organism evidence="2 3">
    <name type="scientific">Candidatus Ordinivivax streblomastigis</name>
    <dbReference type="NCBI Taxonomy" id="2540710"/>
    <lineage>
        <taxon>Bacteria</taxon>
        <taxon>Pseudomonadati</taxon>
        <taxon>Bacteroidota</taxon>
        <taxon>Bacteroidia</taxon>
        <taxon>Bacteroidales</taxon>
        <taxon>Candidatus Ordinivivax</taxon>
    </lineage>
</organism>
<evidence type="ECO:0000256" key="1">
    <source>
        <dbReference type="SAM" id="Phobius"/>
    </source>
</evidence>
<dbReference type="EMBL" id="SNRX01000008">
    <property type="protein sequence ID" value="KAA6302360.1"/>
    <property type="molecule type" value="Genomic_DNA"/>
</dbReference>
<keyword evidence="1" id="KW-0812">Transmembrane</keyword>
<evidence type="ECO:0000313" key="3">
    <source>
        <dbReference type="Proteomes" id="UP000324575"/>
    </source>
</evidence>
<comment type="caution">
    <text evidence="2">The sequence shown here is derived from an EMBL/GenBank/DDBJ whole genome shotgun (WGS) entry which is preliminary data.</text>
</comment>
<evidence type="ECO:0000313" key="2">
    <source>
        <dbReference type="EMBL" id="KAA6302360.1"/>
    </source>
</evidence>
<dbReference type="AlphaFoldDB" id="A0A5M8P242"/>
<keyword evidence="1" id="KW-0472">Membrane</keyword>